<dbReference type="Proteomes" id="UP000777784">
    <property type="component" value="Unassembled WGS sequence"/>
</dbReference>
<comment type="caution">
    <text evidence="3">The sequence shown here is derived from an EMBL/GenBank/DDBJ whole genome shotgun (WGS) entry which is preliminary data.</text>
</comment>
<dbReference type="PANTHER" id="PTHR23150">
    <property type="entry name" value="SULFATASE MODIFYING FACTOR 1, 2"/>
    <property type="match status" value="1"/>
</dbReference>
<dbReference type="InterPro" id="IPR016187">
    <property type="entry name" value="CTDL_fold"/>
</dbReference>
<feature type="signal peptide" evidence="1">
    <location>
        <begin position="1"/>
        <end position="22"/>
    </location>
</feature>
<evidence type="ECO:0000313" key="3">
    <source>
        <dbReference type="EMBL" id="MBU2689700.1"/>
    </source>
</evidence>
<organism evidence="3 4">
    <name type="scientific">Eiseniibacteriota bacterium</name>
    <dbReference type="NCBI Taxonomy" id="2212470"/>
    <lineage>
        <taxon>Bacteria</taxon>
        <taxon>Candidatus Eiseniibacteriota</taxon>
    </lineage>
</organism>
<evidence type="ECO:0000256" key="1">
    <source>
        <dbReference type="SAM" id="SignalP"/>
    </source>
</evidence>
<dbReference type="Gene3D" id="3.90.1580.10">
    <property type="entry name" value="paralog of FGE (formylglycine-generating enzyme)"/>
    <property type="match status" value="1"/>
</dbReference>
<accession>A0A948RRU3</accession>
<dbReference type="InterPro" id="IPR042095">
    <property type="entry name" value="SUMF_sf"/>
</dbReference>
<keyword evidence="1" id="KW-0732">Signal</keyword>
<name>A0A948RRU3_UNCEI</name>
<dbReference type="EMBL" id="JAHJDP010000012">
    <property type="protein sequence ID" value="MBU2689700.1"/>
    <property type="molecule type" value="Genomic_DNA"/>
</dbReference>
<dbReference type="Pfam" id="PF03781">
    <property type="entry name" value="FGE-sulfatase"/>
    <property type="match status" value="1"/>
</dbReference>
<feature type="domain" description="Sulfatase-modifying factor enzyme-like" evidence="2">
    <location>
        <begin position="150"/>
        <end position="414"/>
    </location>
</feature>
<protein>
    <submittedName>
        <fullName evidence="3">Formylglycine-generating enzyme family protein</fullName>
    </submittedName>
</protein>
<dbReference type="PROSITE" id="PS51257">
    <property type="entry name" value="PROKAR_LIPOPROTEIN"/>
    <property type="match status" value="1"/>
</dbReference>
<dbReference type="InterPro" id="IPR005532">
    <property type="entry name" value="SUMF_dom"/>
</dbReference>
<feature type="chain" id="PRO_5037117308" evidence="1">
    <location>
        <begin position="23"/>
        <end position="418"/>
    </location>
</feature>
<evidence type="ECO:0000313" key="4">
    <source>
        <dbReference type="Proteomes" id="UP000777784"/>
    </source>
</evidence>
<gene>
    <name evidence="3" type="ORF">KJ970_02155</name>
</gene>
<dbReference type="SUPFAM" id="SSF56436">
    <property type="entry name" value="C-type lectin-like"/>
    <property type="match status" value="1"/>
</dbReference>
<dbReference type="InterPro" id="IPR051043">
    <property type="entry name" value="Sulfatase_Mod_Factor_Kinase"/>
</dbReference>
<dbReference type="AlphaFoldDB" id="A0A948RRU3"/>
<evidence type="ECO:0000259" key="2">
    <source>
        <dbReference type="Pfam" id="PF03781"/>
    </source>
</evidence>
<sequence>MPTYLRRILLLTMGMWILASCSNDSTTKPDEGEPDPIPVEKKEFEVRVEGWNYVALTWTHKDDSTHVPMVIEVRVADDSLDVHQWPDHPVGSDTVIRNLLADSLTVFIYNLDPSHTYVASWRIFYEDSTRSAIGPWVVFETAAAPELSPLVEIPGGSFVVGSDPGEGAAGEMPETTLVVETFYMERTEVTNAQYWRFMTEYGYHTRVLWSDEGWDWKTTEEITAPKGWETGTNRIGLLWPDHPVAGLSFFEAEAYAQWAGRRLPTEAEWEKAARGGCELSGGNGCDVGDERSYPWGAAGSGDHFNHYHSGDPYEPGTTPVGFYDGRVAGGFQTIDSPGPYGVYDLAGNVAEWTKSRMWEYPYRYWDGREDPGVVGTVMAVRGGSWVTYASECRCAFRSGMATDDRNLFNGVRCASSHR</sequence>
<proteinExistence type="predicted"/>
<reference evidence="3" key="1">
    <citation type="submission" date="2021-05" db="EMBL/GenBank/DDBJ databases">
        <title>Energy efficiency and biological interactions define the core microbiome of deep oligotrophic groundwater.</title>
        <authorList>
            <person name="Mehrshad M."/>
            <person name="Lopez-Fernandez M."/>
            <person name="Bell E."/>
            <person name="Bernier-Latmani R."/>
            <person name="Bertilsson S."/>
            <person name="Dopson M."/>
        </authorList>
    </citation>
    <scope>NUCLEOTIDE SEQUENCE</scope>
    <source>
        <strain evidence="3">Modern_marine.mb.64</strain>
    </source>
</reference>